<evidence type="ECO:0000256" key="2">
    <source>
        <dbReference type="SAM" id="Phobius"/>
    </source>
</evidence>
<keyword evidence="2" id="KW-1133">Transmembrane helix</keyword>
<dbReference type="EMBL" id="CP051151">
    <property type="protein sequence ID" value="QLY40881.1"/>
    <property type="molecule type" value="Genomic_DNA"/>
</dbReference>
<feature type="region of interest" description="Disordered" evidence="1">
    <location>
        <begin position="312"/>
        <end position="333"/>
    </location>
</feature>
<proteinExistence type="predicted"/>
<dbReference type="RefSeq" id="WP_312031733.1">
    <property type="nucleotide sequence ID" value="NZ_CP051151.1"/>
</dbReference>
<organism evidence="3 4">
    <name type="scientific">Hujiaoplasma nucleasis</name>
    <dbReference type="NCBI Taxonomy" id="2725268"/>
    <lineage>
        <taxon>Bacteria</taxon>
        <taxon>Bacillati</taxon>
        <taxon>Mycoplasmatota</taxon>
        <taxon>Mollicutes</taxon>
        <taxon>Candidatus Izemoplasmatales</taxon>
        <taxon>Hujiaoplasmataceae</taxon>
        <taxon>Hujiaoplasma</taxon>
    </lineage>
</organism>
<evidence type="ECO:0000313" key="4">
    <source>
        <dbReference type="Proteomes" id="UP000512167"/>
    </source>
</evidence>
<dbReference type="Proteomes" id="UP000512167">
    <property type="component" value="Chromosome"/>
</dbReference>
<reference evidence="3 4" key="1">
    <citation type="submission" date="2020-04" db="EMBL/GenBank/DDBJ databases">
        <authorList>
            <person name="Zheng R.K."/>
            <person name="Sun C.M."/>
        </authorList>
    </citation>
    <scope>NUCLEOTIDE SEQUENCE [LARGE SCALE GENOMIC DNA]</scope>
    <source>
        <strain evidence="4">zrk29</strain>
    </source>
</reference>
<feature type="transmembrane region" description="Helical" evidence="2">
    <location>
        <begin position="50"/>
        <end position="68"/>
    </location>
</feature>
<keyword evidence="2" id="KW-0812">Transmembrane</keyword>
<evidence type="ECO:0000256" key="1">
    <source>
        <dbReference type="SAM" id="MobiDB-lite"/>
    </source>
</evidence>
<evidence type="ECO:0000313" key="3">
    <source>
        <dbReference type="EMBL" id="QLY40881.1"/>
    </source>
</evidence>
<keyword evidence="4" id="KW-1185">Reference proteome</keyword>
<accession>A0A7L6N5P5</accession>
<gene>
    <name evidence="3" type="ORF">HF295_08435</name>
</gene>
<dbReference type="AlphaFoldDB" id="A0A7L6N5P5"/>
<protein>
    <submittedName>
        <fullName evidence="3">Uncharacterized protein</fullName>
    </submittedName>
</protein>
<keyword evidence="2" id="KW-0472">Membrane</keyword>
<dbReference type="KEGG" id="tbk:HF295_08435"/>
<name>A0A7L6N5P5_9MOLU</name>
<sequence>MNNKDLKNRIKESAINEIPDVFDKINIQDITIEPKTETVKKPQFSFNLKLVLSTFLFIITGFFIYQTIQSPETDLPYLSDVESLAFQTVSAQSLLEYTNIENQSLSMSAADDVEDYLDEMTPMIELAEMIVNQRNQISYQVLESDRQDYEYRIHFKAYSLNQVLIEYDVYYNQSNDNITGLVFTGESDYQFVKNSDRFRLYENDQDFIEINNQKPNLFNFRYMKNNLEQFSTQIDLDYQNDAYQANFNYQNKQGLQISLMMKRNPNQSMEVDYSVRDMARQMNGRYQVSVEENQDTGQPIYRFKFDDQSIIEKEKPNRPHQNNPGRGPGNMSLNIFLNITNKNQPSNVYIVKRRN</sequence>